<dbReference type="Proteomes" id="UP001457282">
    <property type="component" value="Unassembled WGS sequence"/>
</dbReference>
<keyword evidence="2" id="KW-1185">Reference proteome</keyword>
<dbReference type="GO" id="GO:0004828">
    <property type="term" value="F:serine-tRNA ligase activity"/>
    <property type="evidence" value="ECO:0007669"/>
    <property type="project" value="InterPro"/>
</dbReference>
<sequence>MMLQQRSMIWKDGILHLRHTECLSHVQTAQTTSLRKLEIRFGQKKSFEQTKQYIHLLNSTPTATERTICCVLDNCQKEDGVEVLAWADWPSNLSRTNWRLKSKGRNQRPKVIIF</sequence>
<protein>
    <submittedName>
        <fullName evidence="1">Uncharacterized protein</fullName>
    </submittedName>
</protein>
<gene>
    <name evidence="1" type="ORF">M0R45_028379</name>
</gene>
<proteinExistence type="predicted"/>
<evidence type="ECO:0000313" key="2">
    <source>
        <dbReference type="Proteomes" id="UP001457282"/>
    </source>
</evidence>
<comment type="caution">
    <text evidence="1">The sequence shown here is derived from an EMBL/GenBank/DDBJ whole genome shotgun (WGS) entry which is preliminary data.</text>
</comment>
<dbReference type="AlphaFoldDB" id="A0AAW1W8Y6"/>
<dbReference type="InterPro" id="IPR045864">
    <property type="entry name" value="aa-tRNA-synth_II/BPL/LPL"/>
</dbReference>
<dbReference type="GO" id="GO:0005524">
    <property type="term" value="F:ATP binding"/>
    <property type="evidence" value="ECO:0007669"/>
    <property type="project" value="InterPro"/>
</dbReference>
<dbReference type="SUPFAM" id="SSF55681">
    <property type="entry name" value="Class II aaRS and biotin synthetases"/>
    <property type="match status" value="1"/>
</dbReference>
<name>A0AAW1W8Y6_RUBAR</name>
<reference evidence="1 2" key="1">
    <citation type="journal article" date="2023" name="G3 (Bethesda)">
        <title>A chromosome-length genome assembly and annotation of blackberry (Rubus argutus, cv. 'Hillquist').</title>
        <authorList>
            <person name="Bruna T."/>
            <person name="Aryal R."/>
            <person name="Dudchenko O."/>
            <person name="Sargent D.J."/>
            <person name="Mead D."/>
            <person name="Buti M."/>
            <person name="Cavallini A."/>
            <person name="Hytonen T."/>
            <person name="Andres J."/>
            <person name="Pham M."/>
            <person name="Weisz D."/>
            <person name="Mascagni F."/>
            <person name="Usai G."/>
            <person name="Natali L."/>
            <person name="Bassil N."/>
            <person name="Fernandez G.E."/>
            <person name="Lomsadze A."/>
            <person name="Armour M."/>
            <person name="Olukolu B."/>
            <person name="Poorten T."/>
            <person name="Britton C."/>
            <person name="Davik J."/>
            <person name="Ashrafi H."/>
            <person name="Aiden E.L."/>
            <person name="Borodovsky M."/>
            <person name="Worthington M."/>
        </authorList>
    </citation>
    <scope>NUCLEOTIDE SEQUENCE [LARGE SCALE GENOMIC DNA]</scope>
    <source>
        <strain evidence="1">PI 553951</strain>
    </source>
</reference>
<dbReference type="Gene3D" id="3.30.930.10">
    <property type="entry name" value="Bira Bifunctional Protein, Domain 2"/>
    <property type="match status" value="1"/>
</dbReference>
<dbReference type="InterPro" id="IPR002317">
    <property type="entry name" value="Ser-tRNA-ligase_type_1"/>
</dbReference>
<dbReference type="GO" id="GO:0006434">
    <property type="term" value="P:seryl-tRNA aminoacylation"/>
    <property type="evidence" value="ECO:0007669"/>
    <property type="project" value="InterPro"/>
</dbReference>
<evidence type="ECO:0000313" key="1">
    <source>
        <dbReference type="EMBL" id="KAK9919802.1"/>
    </source>
</evidence>
<dbReference type="PANTHER" id="PTHR11778">
    <property type="entry name" value="SERYL-TRNA SYNTHETASE"/>
    <property type="match status" value="1"/>
</dbReference>
<dbReference type="EMBL" id="JBEDUW010000006">
    <property type="protein sequence ID" value="KAK9919802.1"/>
    <property type="molecule type" value="Genomic_DNA"/>
</dbReference>
<accession>A0AAW1W8Y6</accession>
<organism evidence="1 2">
    <name type="scientific">Rubus argutus</name>
    <name type="common">Southern blackberry</name>
    <dbReference type="NCBI Taxonomy" id="59490"/>
    <lineage>
        <taxon>Eukaryota</taxon>
        <taxon>Viridiplantae</taxon>
        <taxon>Streptophyta</taxon>
        <taxon>Embryophyta</taxon>
        <taxon>Tracheophyta</taxon>
        <taxon>Spermatophyta</taxon>
        <taxon>Magnoliopsida</taxon>
        <taxon>eudicotyledons</taxon>
        <taxon>Gunneridae</taxon>
        <taxon>Pentapetalae</taxon>
        <taxon>rosids</taxon>
        <taxon>fabids</taxon>
        <taxon>Rosales</taxon>
        <taxon>Rosaceae</taxon>
        <taxon>Rosoideae</taxon>
        <taxon>Rosoideae incertae sedis</taxon>
        <taxon>Rubus</taxon>
    </lineage>
</organism>